<dbReference type="InterPro" id="IPR023753">
    <property type="entry name" value="FAD/NAD-binding_dom"/>
</dbReference>
<dbReference type="Pfam" id="PF07992">
    <property type="entry name" value="Pyr_redox_2"/>
    <property type="match status" value="1"/>
</dbReference>
<dbReference type="Gene3D" id="1.10.10.1100">
    <property type="entry name" value="BFD-like [2Fe-2S]-binding domain"/>
    <property type="match status" value="1"/>
</dbReference>
<feature type="domain" description="SoxA A3" evidence="3">
    <location>
        <begin position="380"/>
        <end position="455"/>
    </location>
</feature>
<evidence type="ECO:0000256" key="1">
    <source>
        <dbReference type="ARBA" id="ARBA00023002"/>
    </source>
</evidence>
<dbReference type="PRINTS" id="PR00469">
    <property type="entry name" value="PNDRDTASEII"/>
</dbReference>
<dbReference type="PIRSF" id="PIRSF037495">
    <property type="entry name" value="Opine_OX_OoxA/HcnB"/>
    <property type="match status" value="1"/>
</dbReference>
<dbReference type="PANTHER" id="PTHR42949">
    <property type="entry name" value="ANAEROBIC GLYCEROL-3-PHOSPHATE DEHYDROGENASE SUBUNIT B"/>
    <property type="match status" value="1"/>
</dbReference>
<accession>A0A4Q7VPX2</accession>
<dbReference type="InterPro" id="IPR041117">
    <property type="entry name" value="SoxA_A3"/>
</dbReference>
<reference evidence="4 5" key="1">
    <citation type="submission" date="2019-02" db="EMBL/GenBank/DDBJ databases">
        <title>Genomic Encyclopedia of Type Strains, Phase IV (KMG-IV): sequencing the most valuable type-strain genomes for metagenomic binning, comparative biology and taxonomic classification.</title>
        <authorList>
            <person name="Goeker M."/>
        </authorList>
    </citation>
    <scope>NUCLEOTIDE SEQUENCE [LARGE SCALE GENOMIC DNA]</scope>
    <source>
        <strain evidence="4 5">DSM 23814</strain>
    </source>
</reference>
<feature type="domain" description="FAD/NAD(P)-binding" evidence="2">
    <location>
        <begin position="5"/>
        <end position="318"/>
    </location>
</feature>
<dbReference type="AlphaFoldDB" id="A0A4Q7VPX2"/>
<keyword evidence="5" id="KW-1185">Reference proteome</keyword>
<keyword evidence="1" id="KW-0560">Oxidoreductase</keyword>
<dbReference type="InterPro" id="IPR036188">
    <property type="entry name" value="FAD/NAD-bd_sf"/>
</dbReference>
<organism evidence="4 5">
    <name type="scientific">Advenella incenata</name>
    <dbReference type="NCBI Taxonomy" id="267800"/>
    <lineage>
        <taxon>Bacteria</taxon>
        <taxon>Pseudomonadati</taxon>
        <taxon>Pseudomonadota</taxon>
        <taxon>Betaproteobacteria</taxon>
        <taxon>Burkholderiales</taxon>
        <taxon>Alcaligenaceae</taxon>
    </lineage>
</organism>
<evidence type="ECO:0000313" key="4">
    <source>
        <dbReference type="EMBL" id="RZT98247.1"/>
    </source>
</evidence>
<dbReference type="CDD" id="cd19946">
    <property type="entry name" value="GlpA-like_Fer2_BFD-like"/>
    <property type="match status" value="1"/>
</dbReference>
<evidence type="ECO:0000259" key="3">
    <source>
        <dbReference type="Pfam" id="PF17806"/>
    </source>
</evidence>
<dbReference type="GO" id="GO:0016491">
    <property type="term" value="F:oxidoreductase activity"/>
    <property type="evidence" value="ECO:0007669"/>
    <property type="project" value="UniProtKB-KW"/>
</dbReference>
<dbReference type="SUPFAM" id="SSF51905">
    <property type="entry name" value="FAD/NAD(P)-binding domain"/>
    <property type="match status" value="1"/>
</dbReference>
<evidence type="ECO:0000313" key="5">
    <source>
        <dbReference type="Proteomes" id="UP000293398"/>
    </source>
</evidence>
<dbReference type="InterPro" id="IPR017224">
    <property type="entry name" value="Opine_Oxase_asu/HCN_bsu"/>
</dbReference>
<dbReference type="InterPro" id="IPR051691">
    <property type="entry name" value="Metab_Enz_Cyan_OpOx_G3PDH"/>
</dbReference>
<dbReference type="PRINTS" id="PR00368">
    <property type="entry name" value="FADPNR"/>
</dbReference>
<protein>
    <submittedName>
        <fullName evidence="4">Thioredoxin reductase</fullName>
    </submittedName>
</protein>
<comment type="caution">
    <text evidence="4">The sequence shown here is derived from an EMBL/GenBank/DDBJ whole genome shotgun (WGS) entry which is preliminary data.</text>
</comment>
<evidence type="ECO:0000259" key="2">
    <source>
        <dbReference type="Pfam" id="PF07992"/>
    </source>
</evidence>
<proteinExistence type="predicted"/>
<dbReference type="Gene3D" id="3.50.50.60">
    <property type="entry name" value="FAD/NAD(P)-binding domain"/>
    <property type="match status" value="2"/>
</dbReference>
<dbReference type="RefSeq" id="WP_341273427.1">
    <property type="nucleotide sequence ID" value="NZ_SHKO01000001.1"/>
</dbReference>
<sequence>MMKEYDLVVIGAGPAGIRAALEANRYGLRTLIIDEQAAPGGQIYRNTLHADQHVRRMLGPDYQDGLQLAQKLMASPIHRAFNTTVWDISPDLVVTMLSDGTTRSIQGKQIIAATGAIERASPLIGWTLPGVLTAGAAQIALKADASIPSGPVVLVGCGPLLLLVARQLLDAGAQVAAVIETSPRSNRGLATRHLPSALRAPGYLAKGVALMASLVLHRVPWFRCARNVEVLGHDRAKAVRFSDGEVIREIAADTVLLHHGVVPNHQISQLMRVEHRWVDIQRAWRVVCDDYGQTSVAGFRIAGDGVAIAGAKAAEKSGALAALGAANALGVLTKSQLHDHALPWKKALQIQLAIRPFLDSLYRPPDWICAPADNTTVCRCEHVTAGEIRQMADIGCIGPNQTKFFSRCGMGPCQGRVCGGVVTQILSERLCRTVDEIGSYRVRSPIKPVTLQAIANYSDSD</sequence>
<dbReference type="Pfam" id="PF17806">
    <property type="entry name" value="SO_alpha_A3"/>
    <property type="match status" value="1"/>
</dbReference>
<gene>
    <name evidence="4" type="ORF">EV681_0023</name>
</gene>
<dbReference type="PANTHER" id="PTHR42949:SF3">
    <property type="entry name" value="ANAEROBIC GLYCEROL-3-PHOSPHATE DEHYDROGENASE SUBUNIT B"/>
    <property type="match status" value="1"/>
</dbReference>
<name>A0A4Q7VPX2_9BURK</name>
<dbReference type="Proteomes" id="UP000293398">
    <property type="component" value="Unassembled WGS sequence"/>
</dbReference>
<dbReference type="InterPro" id="IPR041854">
    <property type="entry name" value="BFD-like_2Fe2S-bd_dom_sf"/>
</dbReference>
<dbReference type="EMBL" id="SHKO01000001">
    <property type="protein sequence ID" value="RZT98247.1"/>
    <property type="molecule type" value="Genomic_DNA"/>
</dbReference>